<reference evidence="1 2" key="1">
    <citation type="journal article" date="2018" name="Science">
        <title>The opium poppy genome and morphinan production.</title>
        <authorList>
            <person name="Guo L."/>
            <person name="Winzer T."/>
            <person name="Yang X."/>
            <person name="Li Y."/>
            <person name="Ning Z."/>
            <person name="He Z."/>
            <person name="Teodor R."/>
            <person name="Lu Y."/>
            <person name="Bowser T.A."/>
            <person name="Graham I.A."/>
            <person name="Ye K."/>
        </authorList>
    </citation>
    <scope>NUCLEOTIDE SEQUENCE [LARGE SCALE GENOMIC DNA]</scope>
    <source>
        <strain evidence="2">cv. HN1</strain>
        <tissue evidence="1">Leaves</tissue>
    </source>
</reference>
<keyword evidence="2" id="KW-1185">Reference proteome</keyword>
<name>A0A4Y7KRR1_PAPSO</name>
<protein>
    <submittedName>
        <fullName evidence="1">Uncharacterized protein</fullName>
    </submittedName>
</protein>
<accession>A0A4Y7KRR1</accession>
<organism evidence="1 2">
    <name type="scientific">Papaver somniferum</name>
    <name type="common">Opium poppy</name>
    <dbReference type="NCBI Taxonomy" id="3469"/>
    <lineage>
        <taxon>Eukaryota</taxon>
        <taxon>Viridiplantae</taxon>
        <taxon>Streptophyta</taxon>
        <taxon>Embryophyta</taxon>
        <taxon>Tracheophyta</taxon>
        <taxon>Spermatophyta</taxon>
        <taxon>Magnoliopsida</taxon>
        <taxon>Ranunculales</taxon>
        <taxon>Papaveraceae</taxon>
        <taxon>Papaveroideae</taxon>
        <taxon>Papaver</taxon>
    </lineage>
</organism>
<dbReference type="EMBL" id="CM010722">
    <property type="protein sequence ID" value="RZC74811.1"/>
    <property type="molecule type" value="Genomic_DNA"/>
</dbReference>
<gene>
    <name evidence="1" type="ORF">C5167_050291</name>
</gene>
<proteinExistence type="predicted"/>
<sequence>MAYDLWVIVDYKYSFKDNLVYKEPKNSKDGFYLHFFLFFSVHLVSASAVDGLNGDTKDGTQVQFKFAILNKYVSAQDGGRSKCQRRQRRSIVLGNIHSKTENF</sequence>
<dbReference type="AlphaFoldDB" id="A0A4Y7KRR1"/>
<evidence type="ECO:0000313" key="2">
    <source>
        <dbReference type="Proteomes" id="UP000316621"/>
    </source>
</evidence>
<dbReference type="Proteomes" id="UP000316621">
    <property type="component" value="Chromosome 8"/>
</dbReference>
<evidence type="ECO:0000313" key="1">
    <source>
        <dbReference type="EMBL" id="RZC74811.1"/>
    </source>
</evidence>
<dbReference type="Gramene" id="RZC74811">
    <property type="protein sequence ID" value="RZC74811"/>
    <property type="gene ID" value="C5167_050291"/>
</dbReference>